<protein>
    <submittedName>
        <fullName evidence="3">Uncharacterized protein</fullName>
    </submittedName>
</protein>
<evidence type="ECO:0000313" key="3">
    <source>
        <dbReference type="EMBL" id="WEW60562.1"/>
    </source>
</evidence>
<dbReference type="PANTHER" id="PTHR12794:SF0">
    <property type="entry name" value="GEM-ASSOCIATED PROTEIN 2"/>
    <property type="match status" value="1"/>
</dbReference>
<organism evidence="3 4">
    <name type="scientific">Emydomyces testavorans</name>
    <dbReference type="NCBI Taxonomy" id="2070801"/>
    <lineage>
        <taxon>Eukaryota</taxon>
        <taxon>Fungi</taxon>
        <taxon>Dikarya</taxon>
        <taxon>Ascomycota</taxon>
        <taxon>Pezizomycotina</taxon>
        <taxon>Eurotiomycetes</taxon>
        <taxon>Eurotiomycetidae</taxon>
        <taxon>Onygenales</taxon>
        <taxon>Nannizziopsiaceae</taxon>
        <taxon>Emydomyces</taxon>
    </lineage>
</organism>
<dbReference type="Proteomes" id="UP001219355">
    <property type="component" value="Chromosome 4"/>
</dbReference>
<dbReference type="AlphaFoldDB" id="A0AAF0DMS7"/>
<accession>A0AAF0DMS7</accession>
<dbReference type="EMBL" id="CP120630">
    <property type="protein sequence ID" value="WEW60562.1"/>
    <property type="molecule type" value="Genomic_DNA"/>
</dbReference>
<feature type="region of interest" description="Disordered" evidence="2">
    <location>
        <begin position="397"/>
        <end position="433"/>
    </location>
</feature>
<reference evidence="3" key="1">
    <citation type="submission" date="2023-03" db="EMBL/GenBank/DDBJ databases">
        <title>Emydomyces testavorans Genome Sequence.</title>
        <authorList>
            <person name="Hoyer L."/>
        </authorList>
    </citation>
    <scope>NUCLEOTIDE SEQUENCE</scope>
    <source>
        <strain evidence="3">16-2883</strain>
    </source>
</reference>
<feature type="region of interest" description="Disordered" evidence="2">
    <location>
        <begin position="1"/>
        <end position="71"/>
    </location>
</feature>
<evidence type="ECO:0000313" key="4">
    <source>
        <dbReference type="Proteomes" id="UP001219355"/>
    </source>
</evidence>
<dbReference type="GO" id="GO:0000387">
    <property type="term" value="P:spliceosomal snRNP assembly"/>
    <property type="evidence" value="ECO:0007669"/>
    <property type="project" value="InterPro"/>
</dbReference>
<dbReference type="GO" id="GO:0005634">
    <property type="term" value="C:nucleus"/>
    <property type="evidence" value="ECO:0007669"/>
    <property type="project" value="TreeGrafter"/>
</dbReference>
<keyword evidence="4" id="KW-1185">Reference proteome</keyword>
<comment type="similarity">
    <text evidence="1">Belongs to the gemin-2 family.</text>
</comment>
<name>A0AAF0DMS7_9EURO</name>
<gene>
    <name evidence="3" type="ORF">PRK78_006049</name>
</gene>
<dbReference type="PANTHER" id="PTHR12794">
    <property type="entry name" value="GEMIN2"/>
    <property type="match status" value="1"/>
</dbReference>
<dbReference type="GO" id="GO:0032797">
    <property type="term" value="C:SMN complex"/>
    <property type="evidence" value="ECO:0007669"/>
    <property type="project" value="TreeGrafter"/>
</dbReference>
<feature type="compositionally biased region" description="Basic and acidic residues" evidence="2">
    <location>
        <begin position="336"/>
        <end position="356"/>
    </location>
</feature>
<dbReference type="Pfam" id="PF04938">
    <property type="entry name" value="SIP1"/>
    <property type="match status" value="1"/>
</dbReference>
<evidence type="ECO:0000256" key="2">
    <source>
        <dbReference type="SAM" id="MobiDB-lite"/>
    </source>
</evidence>
<dbReference type="InterPro" id="IPR035426">
    <property type="entry name" value="Gemin2/Brr1"/>
</dbReference>
<sequence length="471" mass="52556">MSLKRKGSTSIAGDSPSAKKCRVAAPDDPEEEDAPSSSESDSPKATTNKYPRSDPIFGQKHAFPGLDDDHGDELFYGPPEDGFEYLRMVRSEARSLPSIFIAQERLVSEDQPSEDGYLNERGEGDEKARARGYYSEGVYVALPTAAEVTVPVAPGEQESADPQEIYYNLLHHRFRLLRSTLKCVPPAEAIAALDEQHPITFPDDSKRARLEWRWLLQTVDPQMVQIACMDPESVFRILAIVTRLISDAAKSQDIDRVKRLAAWAWGLLGRCREVGEMGSEEVADIRELGKRAVKILRKIREVEAQGYASEFQAGYDKDGAGGEDERDSVDGQGDQNESRNQEERENGVAVDNRPEEAPQVDSANVGLQCEATLHAPMNDEEELEIAKARLRSRLASPFLEDNTVPPDMQEAGPENGPGGDGNRNEDEEEVSELRRQTRAMLDMIISIVGEFYGQRDLLEFRDLWEEGDEGW</sequence>
<proteinExistence type="inferred from homology"/>
<dbReference type="Gene3D" id="1.20.58.1070">
    <property type="match status" value="1"/>
</dbReference>
<feature type="region of interest" description="Disordered" evidence="2">
    <location>
        <begin position="313"/>
        <end position="365"/>
    </location>
</feature>
<evidence type="ECO:0000256" key="1">
    <source>
        <dbReference type="ARBA" id="ARBA00025758"/>
    </source>
</evidence>